<protein>
    <submittedName>
        <fullName evidence="1">Uncharacterized protein</fullName>
    </submittedName>
</protein>
<evidence type="ECO:0000313" key="1">
    <source>
        <dbReference type="EMBL" id="SOC38110.1"/>
    </source>
</evidence>
<dbReference type="Proteomes" id="UP000219167">
    <property type="component" value="Unassembled WGS sequence"/>
</dbReference>
<dbReference type="AlphaFoldDB" id="A0A285U850"/>
<organism evidence="1 2">
    <name type="scientific">Rhizobium subbaraonis</name>
    <dbReference type="NCBI Taxonomy" id="908946"/>
    <lineage>
        <taxon>Bacteria</taxon>
        <taxon>Pseudomonadati</taxon>
        <taxon>Pseudomonadota</taxon>
        <taxon>Alphaproteobacteria</taxon>
        <taxon>Hyphomicrobiales</taxon>
        <taxon>Rhizobiaceae</taxon>
        <taxon>Rhizobium/Agrobacterium group</taxon>
        <taxon>Rhizobium</taxon>
    </lineage>
</organism>
<sequence>MHDDSMSMMISPDYSVDYWQKLQLDPDNPDENEWTKAANVLQNRIQKRFLEPADALIVADAPNSRGTFGFAILALDFIVIETIQGFREGRTGNSQDQSVRFMKRWDEFLACLDDRTQWKSKAENLYAQGRCALHHRGSTDKIVVRRGERYPMLKFNDDGRIQINRTKFHRSLSDAFGRYIDELKQPESVSLRRCFKQKMDAICAD</sequence>
<name>A0A285U850_9HYPH</name>
<gene>
    <name evidence="1" type="ORF">SAMN05892877_10511</name>
</gene>
<accession>A0A285U850</accession>
<proteinExistence type="predicted"/>
<reference evidence="1 2" key="1">
    <citation type="submission" date="2017-08" db="EMBL/GenBank/DDBJ databases">
        <authorList>
            <person name="de Groot N.N."/>
        </authorList>
    </citation>
    <scope>NUCLEOTIDE SEQUENCE [LARGE SCALE GENOMIC DNA]</scope>
    <source>
        <strain evidence="1 2">JC85</strain>
    </source>
</reference>
<keyword evidence="2" id="KW-1185">Reference proteome</keyword>
<evidence type="ECO:0000313" key="2">
    <source>
        <dbReference type="Proteomes" id="UP000219167"/>
    </source>
</evidence>
<dbReference type="EMBL" id="OBQD01000005">
    <property type="protein sequence ID" value="SOC38110.1"/>
    <property type="molecule type" value="Genomic_DNA"/>
</dbReference>